<evidence type="ECO:0000256" key="1">
    <source>
        <dbReference type="SAM" id="MobiDB-lite"/>
    </source>
</evidence>
<feature type="compositionally biased region" description="Polar residues" evidence="1">
    <location>
        <begin position="186"/>
        <end position="196"/>
    </location>
</feature>
<dbReference type="EMBL" id="LVVM01003944">
    <property type="protein sequence ID" value="OJA14001.1"/>
    <property type="molecule type" value="Genomic_DNA"/>
</dbReference>
<dbReference type="AlphaFoldDB" id="A0A1J8QKB5"/>
<gene>
    <name evidence="2" type="ORF">AZE42_07010</name>
</gene>
<evidence type="ECO:0000313" key="2">
    <source>
        <dbReference type="EMBL" id="OJA14001.1"/>
    </source>
</evidence>
<name>A0A1J8QKB5_9AGAM</name>
<organism evidence="2 3">
    <name type="scientific">Rhizopogon vesiculosus</name>
    <dbReference type="NCBI Taxonomy" id="180088"/>
    <lineage>
        <taxon>Eukaryota</taxon>
        <taxon>Fungi</taxon>
        <taxon>Dikarya</taxon>
        <taxon>Basidiomycota</taxon>
        <taxon>Agaricomycotina</taxon>
        <taxon>Agaricomycetes</taxon>
        <taxon>Agaricomycetidae</taxon>
        <taxon>Boletales</taxon>
        <taxon>Suillineae</taxon>
        <taxon>Rhizopogonaceae</taxon>
        <taxon>Rhizopogon</taxon>
    </lineage>
</organism>
<keyword evidence="3" id="KW-1185">Reference proteome</keyword>
<feature type="compositionally biased region" description="Low complexity" evidence="1">
    <location>
        <begin position="211"/>
        <end position="261"/>
    </location>
</feature>
<evidence type="ECO:0008006" key="4">
    <source>
        <dbReference type="Google" id="ProtNLM"/>
    </source>
</evidence>
<evidence type="ECO:0000313" key="3">
    <source>
        <dbReference type="Proteomes" id="UP000183567"/>
    </source>
</evidence>
<sequence length="271" mass="29071">MVTTSTPKKSSTKAADASAKSAQKTAASKTYHTTHPSWIDMITVGYYSIYCTHPFLGYVHSIAFVRKITPVSRSASPRRPMAPVTGYPVQRLRNLWIPSTILKSTPWLPANLIEQSIKALIKGDLSCQKARPSGKVKLAPRRHNEAAKENTKPASKRSTAKESLAASVKAAPKTAAKKSRAAKPVATTQPSASLKSGTEKKYNSTAKKAKATGTSTRRTAGRKATTARSTAKKTATGRTTAAKTKRGAAPAKRTTRAAASKQQRGKRISRK</sequence>
<feature type="compositionally biased region" description="Low complexity" evidence="1">
    <location>
        <begin position="165"/>
        <end position="174"/>
    </location>
</feature>
<proteinExistence type="predicted"/>
<protein>
    <recommendedName>
        <fullName evidence="4">Histone H1</fullName>
    </recommendedName>
</protein>
<feature type="compositionally biased region" description="Basic and acidic residues" evidence="1">
    <location>
        <begin position="142"/>
        <end position="151"/>
    </location>
</feature>
<dbReference type="OrthoDB" id="1110759at2759"/>
<dbReference type="STRING" id="180088.A0A1J8QKB5"/>
<accession>A0A1J8QKB5</accession>
<feature type="region of interest" description="Disordered" evidence="1">
    <location>
        <begin position="131"/>
        <end position="271"/>
    </location>
</feature>
<comment type="caution">
    <text evidence="2">The sequence shown here is derived from an EMBL/GenBank/DDBJ whole genome shotgun (WGS) entry which is preliminary data.</text>
</comment>
<dbReference type="Proteomes" id="UP000183567">
    <property type="component" value="Unassembled WGS sequence"/>
</dbReference>
<reference evidence="2 3" key="1">
    <citation type="submission" date="2016-03" db="EMBL/GenBank/DDBJ databases">
        <title>Comparative genomics of the ectomycorrhizal sister species Rhizopogon vinicolor and Rhizopogon vesiculosus (Basidiomycota: Boletales) reveals a divergence of the mating type B locus.</title>
        <authorList>
            <person name="Mujic A.B."/>
            <person name="Kuo A."/>
            <person name="Tritt A."/>
            <person name="Lipzen A."/>
            <person name="Chen C."/>
            <person name="Johnson J."/>
            <person name="Sharma A."/>
            <person name="Barry K."/>
            <person name="Grigoriev I.V."/>
            <person name="Spatafora J.W."/>
        </authorList>
    </citation>
    <scope>NUCLEOTIDE SEQUENCE [LARGE SCALE GENOMIC DNA]</scope>
    <source>
        <strain evidence="2 3">AM-OR11-056</strain>
    </source>
</reference>
<feature type="compositionally biased region" description="Basic residues" evidence="1">
    <location>
        <begin position="132"/>
        <end position="141"/>
    </location>
</feature>